<proteinExistence type="predicted"/>
<protein>
    <recommendedName>
        <fullName evidence="1">Heterokaryon incompatibility domain-containing protein</fullName>
    </recommendedName>
</protein>
<dbReference type="PANTHER" id="PTHR24148:SF64">
    <property type="entry name" value="HETEROKARYON INCOMPATIBILITY DOMAIN-CONTAINING PROTEIN"/>
    <property type="match status" value="1"/>
</dbReference>
<feature type="domain" description="Heterokaryon incompatibility" evidence="1">
    <location>
        <begin position="65"/>
        <end position="261"/>
    </location>
</feature>
<dbReference type="AlphaFoldDB" id="A0A6A6ZV31"/>
<dbReference type="Pfam" id="PF06985">
    <property type="entry name" value="HET"/>
    <property type="match status" value="1"/>
</dbReference>
<name>A0A6A6ZV31_9PLEO</name>
<organism evidence="2 3">
    <name type="scientific">Ophiobolus disseminans</name>
    <dbReference type="NCBI Taxonomy" id="1469910"/>
    <lineage>
        <taxon>Eukaryota</taxon>
        <taxon>Fungi</taxon>
        <taxon>Dikarya</taxon>
        <taxon>Ascomycota</taxon>
        <taxon>Pezizomycotina</taxon>
        <taxon>Dothideomycetes</taxon>
        <taxon>Pleosporomycetidae</taxon>
        <taxon>Pleosporales</taxon>
        <taxon>Pleosporineae</taxon>
        <taxon>Phaeosphaeriaceae</taxon>
        <taxon>Ophiobolus</taxon>
    </lineage>
</organism>
<evidence type="ECO:0000313" key="2">
    <source>
        <dbReference type="EMBL" id="KAF2824324.1"/>
    </source>
</evidence>
<accession>A0A6A6ZV31</accession>
<dbReference type="OrthoDB" id="4476201at2759"/>
<gene>
    <name evidence="2" type="ORF">CC86DRAFT_457122</name>
</gene>
<sequence>MEESATAKELRELECDMALAFGWSEHVGPYLPMPTPTSIRLLEVAPGQPFRLSFKIVNLDDLPVYSVLSYTWGNPRGILPSGEDVEADRIAMLAKYPVNCENCVLEVSANCYEFLKWFQTFQQAVCAGWEGVRVFNVSSKHVRYIWVDAICINQHSTKDKNCQVRIMDRVYRQAGKALIWLGAADELTQEGLTTMISFATAAHALRAHKIPKESRSRLIGRPGNSPLLAKLRLPRLGPRQWQAVLSMYRRTWFSRAWTVQEFALAKGSIVVCGDWMNVWSLWSESSFFLMESDWAMILTKMETRKAHNESTIARLKYDGLLGDCPPGQSVTILYDVKDSFFFPLICLRDISYIQREISRQRWTFSKLTFPLQRMLGTLSHSNSSHPADHIYAFLGLVPASSWEGLSIDYNRPTADTFVQTTWAMIKSTKTLSILSFSELKLMGGVKDLPTWVPDYTTRQVMKPLDPGSSFPFAGNPPGYFNASKKSLYNSPIKDTLSRTLIVSGYHQCIIAEVEKRNPLRSPDITEKHEPSKLPSIDWKDVFRFDQSLSMLSLPKISTLHFPKLDERPLSSNA</sequence>
<dbReference type="EMBL" id="MU006230">
    <property type="protein sequence ID" value="KAF2824324.1"/>
    <property type="molecule type" value="Genomic_DNA"/>
</dbReference>
<evidence type="ECO:0000259" key="1">
    <source>
        <dbReference type="Pfam" id="PF06985"/>
    </source>
</evidence>
<dbReference type="PANTHER" id="PTHR24148">
    <property type="entry name" value="ANKYRIN REPEAT DOMAIN-CONTAINING PROTEIN 39 HOMOLOG-RELATED"/>
    <property type="match status" value="1"/>
</dbReference>
<dbReference type="InterPro" id="IPR052895">
    <property type="entry name" value="HetReg/Transcr_Mod"/>
</dbReference>
<dbReference type="InterPro" id="IPR010730">
    <property type="entry name" value="HET"/>
</dbReference>
<evidence type="ECO:0000313" key="3">
    <source>
        <dbReference type="Proteomes" id="UP000799424"/>
    </source>
</evidence>
<dbReference type="Proteomes" id="UP000799424">
    <property type="component" value="Unassembled WGS sequence"/>
</dbReference>
<reference evidence="2" key="1">
    <citation type="journal article" date="2020" name="Stud. Mycol.">
        <title>101 Dothideomycetes genomes: a test case for predicting lifestyles and emergence of pathogens.</title>
        <authorList>
            <person name="Haridas S."/>
            <person name="Albert R."/>
            <person name="Binder M."/>
            <person name="Bloem J."/>
            <person name="Labutti K."/>
            <person name="Salamov A."/>
            <person name="Andreopoulos B."/>
            <person name="Baker S."/>
            <person name="Barry K."/>
            <person name="Bills G."/>
            <person name="Bluhm B."/>
            <person name="Cannon C."/>
            <person name="Castanera R."/>
            <person name="Culley D."/>
            <person name="Daum C."/>
            <person name="Ezra D."/>
            <person name="Gonzalez J."/>
            <person name="Henrissat B."/>
            <person name="Kuo A."/>
            <person name="Liang C."/>
            <person name="Lipzen A."/>
            <person name="Lutzoni F."/>
            <person name="Magnuson J."/>
            <person name="Mondo S."/>
            <person name="Nolan M."/>
            <person name="Ohm R."/>
            <person name="Pangilinan J."/>
            <person name="Park H.-J."/>
            <person name="Ramirez L."/>
            <person name="Alfaro M."/>
            <person name="Sun H."/>
            <person name="Tritt A."/>
            <person name="Yoshinaga Y."/>
            <person name="Zwiers L.-H."/>
            <person name="Turgeon B."/>
            <person name="Goodwin S."/>
            <person name="Spatafora J."/>
            <person name="Crous P."/>
            <person name="Grigoriev I."/>
        </authorList>
    </citation>
    <scope>NUCLEOTIDE SEQUENCE</scope>
    <source>
        <strain evidence="2">CBS 113818</strain>
    </source>
</reference>
<keyword evidence="3" id="KW-1185">Reference proteome</keyword>